<accession>A0AAE4Z8R7</accession>
<dbReference type="Gene3D" id="2.30.42.10">
    <property type="match status" value="1"/>
</dbReference>
<keyword evidence="1" id="KW-0732">Signal</keyword>
<sequence length="191" mass="22036">MRTFGALLLFSFLASSGSNAQEPRKVDCHKDLKEAYELIDARWSFLVFKPGYVDLEQEYRRLENEAKNTKRPDECADIIARFMAKLGDGHSSLQWYPEVKYTTPKIELRTLRERLSRVPGEHPKPHIYVVSRDTTNDTLRSILPGSEIVAVNGQPMPELHSFRRARVSGSTDQWRDYVCDRRLLRGPANEV</sequence>
<feature type="signal peptide" evidence="1">
    <location>
        <begin position="1"/>
        <end position="20"/>
    </location>
</feature>
<evidence type="ECO:0000313" key="3">
    <source>
        <dbReference type="Proteomes" id="UP000702544"/>
    </source>
</evidence>
<reference evidence="2 3" key="1">
    <citation type="submission" date="2020-01" db="EMBL/GenBank/DDBJ databases">
        <title>Genomes assembled from Gulf of Kutch pelagic sediment metagenomes.</title>
        <authorList>
            <person name="Chandrashekar M."/>
            <person name="Mahajan M.S."/>
            <person name="Dave K.J."/>
            <person name="Vatsa P."/>
            <person name="Nathani N.M."/>
        </authorList>
    </citation>
    <scope>NUCLEOTIDE SEQUENCE [LARGE SCALE GENOMIC DNA]</scope>
    <source>
        <strain evidence="2">KS3-K002</strain>
    </source>
</reference>
<feature type="non-terminal residue" evidence="2">
    <location>
        <position position="191"/>
    </location>
</feature>
<dbReference type="Proteomes" id="UP000702544">
    <property type="component" value="Unassembled WGS sequence"/>
</dbReference>
<gene>
    <name evidence="2" type="ORF">GWO12_12460</name>
</gene>
<protein>
    <recommendedName>
        <fullName evidence="4">Tricorn protease C1 domain-containing protein</fullName>
    </recommendedName>
</protein>
<evidence type="ECO:0000313" key="2">
    <source>
        <dbReference type="EMBL" id="NIR75905.1"/>
    </source>
</evidence>
<name>A0AAE4Z8R7_9BACT</name>
<dbReference type="Gene3D" id="3.30.750.44">
    <property type="match status" value="1"/>
</dbReference>
<dbReference type="EMBL" id="JAACAK010000099">
    <property type="protein sequence ID" value="NIR75905.1"/>
    <property type="molecule type" value="Genomic_DNA"/>
</dbReference>
<evidence type="ECO:0000256" key="1">
    <source>
        <dbReference type="SAM" id="SignalP"/>
    </source>
</evidence>
<dbReference type="InterPro" id="IPR036034">
    <property type="entry name" value="PDZ_sf"/>
</dbReference>
<proteinExistence type="predicted"/>
<dbReference type="AlphaFoldDB" id="A0AAE4Z8R7"/>
<organism evidence="2 3">
    <name type="scientific">Candidatus Kutchimonas denitrificans</name>
    <dbReference type="NCBI Taxonomy" id="3056748"/>
    <lineage>
        <taxon>Bacteria</taxon>
        <taxon>Pseudomonadati</taxon>
        <taxon>Gemmatimonadota</taxon>
        <taxon>Gemmatimonadia</taxon>
        <taxon>Candidatus Palauibacterales</taxon>
        <taxon>Candidatus Palauibacteraceae</taxon>
        <taxon>Candidatus Kutchimonas</taxon>
    </lineage>
</organism>
<comment type="caution">
    <text evidence="2">The sequence shown here is derived from an EMBL/GenBank/DDBJ whole genome shotgun (WGS) entry which is preliminary data.</text>
</comment>
<evidence type="ECO:0008006" key="4">
    <source>
        <dbReference type="Google" id="ProtNLM"/>
    </source>
</evidence>
<feature type="chain" id="PRO_5042212894" description="Tricorn protease C1 domain-containing protein" evidence="1">
    <location>
        <begin position="21"/>
        <end position="191"/>
    </location>
</feature>